<feature type="DNA-binding region" description="H-T-H motif" evidence="3">
    <location>
        <begin position="52"/>
        <end position="71"/>
    </location>
</feature>
<keyword evidence="1" id="KW-0678">Repressor</keyword>
<evidence type="ECO:0000313" key="6">
    <source>
        <dbReference type="EMBL" id="HAN27869.1"/>
    </source>
</evidence>
<evidence type="ECO:0000256" key="4">
    <source>
        <dbReference type="SAM" id="MobiDB-lite"/>
    </source>
</evidence>
<evidence type="ECO:0000259" key="5">
    <source>
        <dbReference type="PROSITE" id="PS50977"/>
    </source>
</evidence>
<dbReference type="Pfam" id="PF13977">
    <property type="entry name" value="TetR_C_6"/>
    <property type="match status" value="1"/>
</dbReference>
<evidence type="ECO:0000313" key="7">
    <source>
        <dbReference type="Proteomes" id="UP000259273"/>
    </source>
</evidence>
<accession>A0A3C1KMB4</accession>
<dbReference type="InterPro" id="IPR050109">
    <property type="entry name" value="HTH-type_TetR-like_transc_reg"/>
</dbReference>
<comment type="caution">
    <text evidence="6">The sequence shown here is derived from an EMBL/GenBank/DDBJ whole genome shotgun (WGS) entry which is preliminary data.</text>
</comment>
<evidence type="ECO:0000256" key="3">
    <source>
        <dbReference type="PROSITE-ProRule" id="PRU00335"/>
    </source>
</evidence>
<feature type="region of interest" description="Disordered" evidence="4">
    <location>
        <begin position="1"/>
        <end position="30"/>
    </location>
</feature>
<dbReference type="InterPro" id="IPR039538">
    <property type="entry name" value="BetI_C"/>
</dbReference>
<organism evidence="6 7">
    <name type="scientific">Haliea salexigens</name>
    <dbReference type="NCBI Taxonomy" id="287487"/>
    <lineage>
        <taxon>Bacteria</taxon>
        <taxon>Pseudomonadati</taxon>
        <taxon>Pseudomonadota</taxon>
        <taxon>Gammaproteobacteria</taxon>
        <taxon>Cellvibrionales</taxon>
        <taxon>Halieaceae</taxon>
        <taxon>Haliea</taxon>
    </lineage>
</organism>
<dbReference type="PANTHER" id="PTHR30055">
    <property type="entry name" value="HTH-TYPE TRANSCRIPTIONAL REGULATOR RUTR"/>
    <property type="match status" value="1"/>
</dbReference>
<dbReference type="Pfam" id="PF00440">
    <property type="entry name" value="TetR_N"/>
    <property type="match status" value="1"/>
</dbReference>
<proteinExistence type="predicted"/>
<evidence type="ECO:0000256" key="2">
    <source>
        <dbReference type="ARBA" id="ARBA00023125"/>
    </source>
</evidence>
<dbReference type="Gene3D" id="1.10.357.10">
    <property type="entry name" value="Tetracycline Repressor, domain 2"/>
    <property type="match status" value="1"/>
</dbReference>
<dbReference type="AlphaFoldDB" id="A0A3C1KMB4"/>
<sequence length="214" mass="23972">MTSSPAKTSLRDTATTPQAATSRRDTRGEKRRRRIYKSLHDCIISKGYVKTTLADIAEGAGMSASHLLYYFNGKEAILEQYFANVAVRFLERIEAFAQHPAEQQVQLLADFWFKGETSTRLEIGFMLECFGNAVNDDILRITKADFDSRCKAHLASIFACAPQLLLADARDSAEIAYSMMIGLRSAVYFDDDISLERAHTLFTETVNRMSGFSA</sequence>
<dbReference type="EMBL" id="DMND01000128">
    <property type="protein sequence ID" value="HAN27869.1"/>
    <property type="molecule type" value="Genomic_DNA"/>
</dbReference>
<reference evidence="6 7" key="1">
    <citation type="journal article" date="2018" name="Nat. Biotechnol.">
        <title>A standardized bacterial taxonomy based on genome phylogeny substantially revises the tree of life.</title>
        <authorList>
            <person name="Parks D.H."/>
            <person name="Chuvochina M."/>
            <person name="Waite D.W."/>
            <person name="Rinke C."/>
            <person name="Skarshewski A."/>
            <person name="Chaumeil P.A."/>
            <person name="Hugenholtz P."/>
        </authorList>
    </citation>
    <scope>NUCLEOTIDE SEQUENCE [LARGE SCALE GENOMIC DNA]</scope>
    <source>
        <strain evidence="6">UBA9158</strain>
    </source>
</reference>
<feature type="compositionally biased region" description="Polar residues" evidence="4">
    <location>
        <begin position="1"/>
        <end position="21"/>
    </location>
</feature>
<dbReference type="PROSITE" id="PS50977">
    <property type="entry name" value="HTH_TETR_2"/>
    <property type="match status" value="1"/>
</dbReference>
<evidence type="ECO:0000256" key="1">
    <source>
        <dbReference type="ARBA" id="ARBA00022491"/>
    </source>
</evidence>
<dbReference type="InterPro" id="IPR001647">
    <property type="entry name" value="HTH_TetR"/>
</dbReference>
<keyword evidence="2 3" id="KW-0238">DNA-binding</keyword>
<protein>
    <submittedName>
        <fullName evidence="6">TetR/AcrR family transcriptional regulator</fullName>
    </submittedName>
</protein>
<dbReference type="PANTHER" id="PTHR30055:SF184">
    <property type="entry name" value="HTH-TYPE TRANSCRIPTIONAL REGULATOR ETHR"/>
    <property type="match status" value="1"/>
</dbReference>
<dbReference type="GO" id="GO:0003700">
    <property type="term" value="F:DNA-binding transcription factor activity"/>
    <property type="evidence" value="ECO:0007669"/>
    <property type="project" value="TreeGrafter"/>
</dbReference>
<gene>
    <name evidence="6" type="ORF">DCP75_09150</name>
</gene>
<feature type="domain" description="HTH tetR-type" evidence="5">
    <location>
        <begin position="29"/>
        <end position="89"/>
    </location>
</feature>
<dbReference type="SUPFAM" id="SSF46689">
    <property type="entry name" value="Homeodomain-like"/>
    <property type="match status" value="1"/>
</dbReference>
<dbReference type="InterPro" id="IPR009057">
    <property type="entry name" value="Homeodomain-like_sf"/>
</dbReference>
<name>A0A3C1KMB4_9GAMM</name>
<dbReference type="Proteomes" id="UP000259273">
    <property type="component" value="Unassembled WGS sequence"/>
</dbReference>
<dbReference type="GO" id="GO:0000976">
    <property type="term" value="F:transcription cis-regulatory region binding"/>
    <property type="evidence" value="ECO:0007669"/>
    <property type="project" value="TreeGrafter"/>
</dbReference>